<sequence>MNVLPPTPPTPSKDPFILGLQKKSWAVEPFSRQRLYLKAMSQRLGVGMLNPKYFVHWTADSYKYDVLDQKPWEEAKANGKIILDSDMCDSGSETVVFIYAKPEDRKWVEDNVGISDLIECPEELVQAIEKIKATPFPSLPSQ</sequence>
<gene>
    <name evidence="1" type="ORF">ACAT0790_LOCUS27887</name>
</gene>
<proteinExistence type="predicted"/>
<accession>A0A7S1W0W4</accession>
<protein>
    <submittedName>
        <fullName evidence="1">Uncharacterized protein</fullName>
    </submittedName>
</protein>
<organism evidence="1">
    <name type="scientific">Alexandrium catenella</name>
    <name type="common">Red tide dinoflagellate</name>
    <name type="synonym">Gonyaulax catenella</name>
    <dbReference type="NCBI Taxonomy" id="2925"/>
    <lineage>
        <taxon>Eukaryota</taxon>
        <taxon>Sar</taxon>
        <taxon>Alveolata</taxon>
        <taxon>Dinophyceae</taxon>
        <taxon>Gonyaulacales</taxon>
        <taxon>Pyrocystaceae</taxon>
        <taxon>Alexandrium</taxon>
    </lineage>
</organism>
<dbReference type="AlphaFoldDB" id="A0A7S1W0W4"/>
<reference evidence="1" key="1">
    <citation type="submission" date="2021-01" db="EMBL/GenBank/DDBJ databases">
        <authorList>
            <person name="Corre E."/>
            <person name="Pelletier E."/>
            <person name="Niang G."/>
            <person name="Scheremetjew M."/>
            <person name="Finn R."/>
            <person name="Kale V."/>
            <person name="Holt S."/>
            <person name="Cochrane G."/>
            <person name="Meng A."/>
            <person name="Brown T."/>
            <person name="Cohen L."/>
        </authorList>
    </citation>
    <scope>NUCLEOTIDE SEQUENCE</scope>
    <source>
        <strain evidence="1">OF101</strain>
    </source>
</reference>
<evidence type="ECO:0000313" key="1">
    <source>
        <dbReference type="EMBL" id="CAD9142947.1"/>
    </source>
</evidence>
<name>A0A7S1W0W4_ALECA</name>
<dbReference type="EMBL" id="HBGE01046230">
    <property type="protein sequence ID" value="CAD9142947.1"/>
    <property type="molecule type" value="Transcribed_RNA"/>
</dbReference>